<dbReference type="PROSITE" id="PS51257">
    <property type="entry name" value="PROKAR_LIPOPROTEIN"/>
    <property type="match status" value="1"/>
</dbReference>
<name>A0A318D1V8_9GAMM</name>
<dbReference type="AlphaFoldDB" id="A0A318D1V8"/>
<evidence type="ECO:0008006" key="3">
    <source>
        <dbReference type="Google" id="ProtNLM"/>
    </source>
</evidence>
<organism evidence="1 2">
    <name type="scientific">Kangiella spongicola</name>
    <dbReference type="NCBI Taxonomy" id="796379"/>
    <lineage>
        <taxon>Bacteria</taxon>
        <taxon>Pseudomonadati</taxon>
        <taxon>Pseudomonadota</taxon>
        <taxon>Gammaproteobacteria</taxon>
        <taxon>Kangiellales</taxon>
        <taxon>Kangiellaceae</taxon>
        <taxon>Kangiella</taxon>
    </lineage>
</organism>
<protein>
    <recommendedName>
        <fullName evidence="3">Lipoprotein</fullName>
    </recommendedName>
</protein>
<keyword evidence="2" id="KW-1185">Reference proteome</keyword>
<accession>A0A318D1V8</accession>
<evidence type="ECO:0000313" key="2">
    <source>
        <dbReference type="Proteomes" id="UP000247689"/>
    </source>
</evidence>
<dbReference type="EMBL" id="QICH01000002">
    <property type="protein sequence ID" value="PXF63222.1"/>
    <property type="molecule type" value="Genomic_DNA"/>
</dbReference>
<sequence length="100" mass="11272">MKPRTMKSKATKPFYLIFSGLLTLGLIGCSSDSERTAKEEAEPIKGSLQWCRMYHDPATSGERKPNAAKYCEPTLERHPHHERDDTILDDGVKVEVKPSL</sequence>
<proteinExistence type="predicted"/>
<reference evidence="1 2" key="1">
    <citation type="submission" date="2018-05" db="EMBL/GenBank/DDBJ databases">
        <title>Kangiella spongicola genome sequence.</title>
        <authorList>
            <person name="Maclea K.S."/>
            <person name="Goen A.E."/>
            <person name="Kelley C."/>
            <person name="Underriner A."/>
            <person name="Silverwood T."/>
            <person name="Trachtenberg A.M."/>
        </authorList>
    </citation>
    <scope>NUCLEOTIDE SEQUENCE [LARGE SCALE GENOMIC DNA]</scope>
    <source>
        <strain evidence="1 2">ATCC BAA-2076</strain>
    </source>
</reference>
<comment type="caution">
    <text evidence="1">The sequence shown here is derived from an EMBL/GenBank/DDBJ whole genome shotgun (WGS) entry which is preliminary data.</text>
</comment>
<gene>
    <name evidence="1" type="ORF">DL796_07190</name>
</gene>
<evidence type="ECO:0000313" key="1">
    <source>
        <dbReference type="EMBL" id="PXF63222.1"/>
    </source>
</evidence>
<dbReference type="OrthoDB" id="9868102at2"/>
<dbReference type="RefSeq" id="WP_110201025.1">
    <property type="nucleotide sequence ID" value="NZ_QICH01000002.1"/>
</dbReference>
<dbReference type="Proteomes" id="UP000247689">
    <property type="component" value="Unassembled WGS sequence"/>
</dbReference>